<dbReference type="SUPFAM" id="SSF103473">
    <property type="entry name" value="MFS general substrate transporter"/>
    <property type="match status" value="1"/>
</dbReference>
<dbReference type="Gene3D" id="1.20.1250.20">
    <property type="entry name" value="MFS general substrate transporter like domains"/>
    <property type="match status" value="1"/>
</dbReference>
<dbReference type="STRING" id="96561.Dole_2676"/>
<feature type="domain" description="Major facilitator superfamily (MFS) profile" evidence="9">
    <location>
        <begin position="145"/>
        <end position="387"/>
    </location>
</feature>
<keyword evidence="2" id="KW-0813">Transport</keyword>
<evidence type="ECO:0000256" key="6">
    <source>
        <dbReference type="ARBA" id="ARBA00022989"/>
    </source>
</evidence>
<evidence type="ECO:0000259" key="9">
    <source>
        <dbReference type="PROSITE" id="PS50850"/>
    </source>
</evidence>
<evidence type="ECO:0000256" key="4">
    <source>
        <dbReference type="ARBA" id="ARBA00022519"/>
    </source>
</evidence>
<evidence type="ECO:0000256" key="8">
    <source>
        <dbReference type="SAM" id="Phobius"/>
    </source>
</evidence>
<feature type="transmembrane region" description="Helical" evidence="8">
    <location>
        <begin position="12"/>
        <end position="31"/>
    </location>
</feature>
<dbReference type="HOGENOM" id="CLU_013133_6_0_7"/>
<feature type="transmembrane region" description="Helical" evidence="8">
    <location>
        <begin position="43"/>
        <end position="63"/>
    </location>
</feature>
<dbReference type="GO" id="GO:0015528">
    <property type="term" value="F:lactose:proton symporter activity"/>
    <property type="evidence" value="ECO:0007669"/>
    <property type="project" value="TreeGrafter"/>
</dbReference>
<dbReference type="InterPro" id="IPR024989">
    <property type="entry name" value="MFS_assoc_dom"/>
</dbReference>
<dbReference type="eggNOG" id="COG2814">
    <property type="taxonomic scope" value="Bacteria"/>
</dbReference>
<proteinExistence type="predicted"/>
<dbReference type="InterPro" id="IPR036259">
    <property type="entry name" value="MFS_trans_sf"/>
</dbReference>
<feature type="transmembrane region" description="Helical" evidence="8">
    <location>
        <begin position="97"/>
        <end position="117"/>
    </location>
</feature>
<dbReference type="PANTHER" id="PTHR23522:SF10">
    <property type="entry name" value="3-PHENYLPROPIONIC ACID TRANSPORTER-RELATED"/>
    <property type="match status" value="1"/>
</dbReference>
<evidence type="ECO:0000256" key="1">
    <source>
        <dbReference type="ARBA" id="ARBA00004429"/>
    </source>
</evidence>
<dbReference type="KEGG" id="dol:Dole_2676"/>
<dbReference type="InterPro" id="IPR020846">
    <property type="entry name" value="MFS_dom"/>
</dbReference>
<feature type="transmembrane region" description="Helical" evidence="8">
    <location>
        <begin position="292"/>
        <end position="312"/>
    </location>
</feature>
<organism evidence="10 11">
    <name type="scientific">Desulfosudis oleivorans (strain DSM 6200 / JCM 39069 / Hxd3)</name>
    <name type="common">Desulfococcus oleovorans</name>
    <dbReference type="NCBI Taxonomy" id="96561"/>
    <lineage>
        <taxon>Bacteria</taxon>
        <taxon>Pseudomonadati</taxon>
        <taxon>Thermodesulfobacteriota</taxon>
        <taxon>Desulfobacteria</taxon>
        <taxon>Desulfobacterales</taxon>
        <taxon>Desulfosudaceae</taxon>
        <taxon>Desulfosudis</taxon>
    </lineage>
</organism>
<dbReference type="GO" id="GO:0005886">
    <property type="term" value="C:plasma membrane"/>
    <property type="evidence" value="ECO:0007669"/>
    <property type="project" value="UniProtKB-SubCell"/>
</dbReference>
<dbReference type="AlphaFoldDB" id="A8ZXA0"/>
<feature type="transmembrane region" description="Helical" evidence="8">
    <location>
        <begin position="204"/>
        <end position="222"/>
    </location>
</feature>
<keyword evidence="5 8" id="KW-0812">Transmembrane</keyword>
<dbReference type="Pfam" id="PF12832">
    <property type="entry name" value="MFS_1_like"/>
    <property type="match status" value="1"/>
</dbReference>
<dbReference type="PROSITE" id="PS50850">
    <property type="entry name" value="MFS"/>
    <property type="match status" value="1"/>
</dbReference>
<feature type="transmembrane region" description="Helical" evidence="8">
    <location>
        <begin position="324"/>
        <end position="344"/>
    </location>
</feature>
<keyword evidence="3" id="KW-1003">Cell membrane</keyword>
<name>A8ZXA0_DESOH</name>
<dbReference type="RefSeq" id="WP_012176090.1">
    <property type="nucleotide sequence ID" value="NC_009943.1"/>
</dbReference>
<keyword evidence="4" id="KW-0997">Cell inner membrane</keyword>
<dbReference type="GO" id="GO:0030395">
    <property type="term" value="F:lactose binding"/>
    <property type="evidence" value="ECO:0007669"/>
    <property type="project" value="TreeGrafter"/>
</dbReference>
<feature type="transmembrane region" description="Helical" evidence="8">
    <location>
        <begin position="266"/>
        <end position="286"/>
    </location>
</feature>
<keyword evidence="6 8" id="KW-1133">Transmembrane helix</keyword>
<feature type="transmembrane region" description="Helical" evidence="8">
    <location>
        <begin position="162"/>
        <end position="184"/>
    </location>
</feature>
<accession>A8ZXA0</accession>
<keyword evidence="11" id="KW-1185">Reference proteome</keyword>
<dbReference type="PANTHER" id="PTHR23522">
    <property type="entry name" value="BLL5896 PROTEIN"/>
    <property type="match status" value="1"/>
</dbReference>
<keyword evidence="7 8" id="KW-0472">Membrane</keyword>
<dbReference type="Proteomes" id="UP000008561">
    <property type="component" value="Chromosome"/>
</dbReference>
<feature type="transmembrane region" description="Helical" evidence="8">
    <location>
        <begin position="234"/>
        <end position="254"/>
    </location>
</feature>
<dbReference type="OrthoDB" id="9150135at2"/>
<feature type="transmembrane region" description="Helical" evidence="8">
    <location>
        <begin position="356"/>
        <end position="374"/>
    </location>
</feature>
<gene>
    <name evidence="10" type="ordered locus">Dole_2676</name>
</gene>
<dbReference type="PIRSF" id="PIRSF004925">
    <property type="entry name" value="HcaT"/>
    <property type="match status" value="1"/>
</dbReference>
<comment type="subcellular location">
    <subcellularLocation>
        <location evidence="1">Cell inner membrane</location>
        <topology evidence="1">Multi-pass membrane protein</topology>
    </subcellularLocation>
</comment>
<evidence type="ECO:0000256" key="7">
    <source>
        <dbReference type="ARBA" id="ARBA00023136"/>
    </source>
</evidence>
<reference evidence="10 11" key="1">
    <citation type="submission" date="2007-10" db="EMBL/GenBank/DDBJ databases">
        <title>Complete sequence of Desulfococcus oleovorans Hxd3.</title>
        <authorList>
            <consortium name="US DOE Joint Genome Institute"/>
            <person name="Copeland A."/>
            <person name="Lucas S."/>
            <person name="Lapidus A."/>
            <person name="Barry K."/>
            <person name="Glavina del Rio T."/>
            <person name="Dalin E."/>
            <person name="Tice H."/>
            <person name="Pitluck S."/>
            <person name="Kiss H."/>
            <person name="Brettin T."/>
            <person name="Bruce D."/>
            <person name="Detter J.C."/>
            <person name="Han C."/>
            <person name="Schmutz J."/>
            <person name="Larimer F."/>
            <person name="Land M."/>
            <person name="Hauser L."/>
            <person name="Kyrpides N."/>
            <person name="Kim E."/>
            <person name="Wawrik B."/>
            <person name="Richardson P."/>
        </authorList>
    </citation>
    <scope>NUCLEOTIDE SEQUENCE [LARGE SCALE GENOMIC DNA]</scope>
    <source>
        <strain evidence="11">DSM 6200 / JCM 39069 / Hxd3</strain>
    </source>
</reference>
<evidence type="ECO:0000313" key="10">
    <source>
        <dbReference type="EMBL" id="ABW68479.1"/>
    </source>
</evidence>
<dbReference type="InterPro" id="IPR026032">
    <property type="entry name" value="HcaT-like"/>
</dbReference>
<evidence type="ECO:0000256" key="5">
    <source>
        <dbReference type="ARBA" id="ARBA00022692"/>
    </source>
</evidence>
<sequence>MVEKETPSSRISLALQYFLYFAVLGIFLPFFNLYCYHLGFSGFQIGTLSAIQTGATVVFPLIWGALADRFEARKPIYLLCNMVSAGLWSFFLFTTDFIPMLVITLFYSIFRAPVISFMEAFSMDILGAEKNSYGRVRAWGTASFIAVVILMGRVTDIFSIDIIIPLILAGTLLQSAGALALPAVKSTREKSGAGSLLRQKRVKMFLACAFLMLVSHGTYYGFFSIHLENLGFDATFIGFAWALASLAEIVVMLASPRLFARFSLEAVLIFSFFVAVVRWLLMAVVISAPLILLGQLLHAATYAAFHMASILYMDRVSLEGTKTLGQAVNNAVSFGLGMMIGIFVNGVFFDATGARPLFIASAVTALAGGLAMMATTRLAARKDRAVA</sequence>
<evidence type="ECO:0000256" key="2">
    <source>
        <dbReference type="ARBA" id="ARBA00022448"/>
    </source>
</evidence>
<evidence type="ECO:0000256" key="3">
    <source>
        <dbReference type="ARBA" id="ARBA00022475"/>
    </source>
</evidence>
<evidence type="ECO:0000313" key="11">
    <source>
        <dbReference type="Proteomes" id="UP000008561"/>
    </source>
</evidence>
<dbReference type="EMBL" id="CP000859">
    <property type="protein sequence ID" value="ABW68479.1"/>
    <property type="molecule type" value="Genomic_DNA"/>
</dbReference>
<protein>
    <submittedName>
        <fullName evidence="10">Major facilitator superfamily MFS_1</fullName>
    </submittedName>
</protein>